<name>A0A1R2AR25_9CILI</name>
<dbReference type="AlphaFoldDB" id="A0A1R2AR25"/>
<evidence type="ECO:0000256" key="1">
    <source>
        <dbReference type="SAM" id="Coils"/>
    </source>
</evidence>
<evidence type="ECO:0000256" key="2">
    <source>
        <dbReference type="SAM" id="MobiDB-lite"/>
    </source>
</evidence>
<feature type="region of interest" description="Disordered" evidence="2">
    <location>
        <begin position="516"/>
        <end position="548"/>
    </location>
</feature>
<dbReference type="OrthoDB" id="299584at2759"/>
<protein>
    <submittedName>
        <fullName evidence="3">Uncharacterized protein</fullName>
    </submittedName>
</protein>
<accession>A0A1R2AR25</accession>
<dbReference type="EMBL" id="MPUH01001596">
    <property type="protein sequence ID" value="OMJ66946.1"/>
    <property type="molecule type" value="Genomic_DNA"/>
</dbReference>
<gene>
    <name evidence="3" type="ORF">SteCoe_36034</name>
</gene>
<feature type="coiled-coil region" evidence="1">
    <location>
        <begin position="548"/>
        <end position="575"/>
    </location>
</feature>
<organism evidence="3 4">
    <name type="scientific">Stentor coeruleus</name>
    <dbReference type="NCBI Taxonomy" id="5963"/>
    <lineage>
        <taxon>Eukaryota</taxon>
        <taxon>Sar</taxon>
        <taxon>Alveolata</taxon>
        <taxon>Ciliophora</taxon>
        <taxon>Postciliodesmatophora</taxon>
        <taxon>Heterotrichea</taxon>
        <taxon>Heterotrichida</taxon>
        <taxon>Stentoridae</taxon>
        <taxon>Stentor</taxon>
    </lineage>
</organism>
<feature type="coiled-coil region" evidence="1">
    <location>
        <begin position="140"/>
        <end position="171"/>
    </location>
</feature>
<feature type="compositionally biased region" description="Polar residues" evidence="2">
    <location>
        <begin position="537"/>
        <end position="546"/>
    </location>
</feature>
<reference evidence="3 4" key="1">
    <citation type="submission" date="2016-11" db="EMBL/GenBank/DDBJ databases">
        <title>The macronuclear genome of Stentor coeruleus: a giant cell with tiny introns.</title>
        <authorList>
            <person name="Slabodnick M."/>
            <person name="Ruby J.G."/>
            <person name="Reiff S.B."/>
            <person name="Swart E.C."/>
            <person name="Gosai S."/>
            <person name="Prabakaran S."/>
            <person name="Witkowska E."/>
            <person name="Larue G.E."/>
            <person name="Fisher S."/>
            <person name="Freeman R.M."/>
            <person name="Gunawardena J."/>
            <person name="Chu W."/>
            <person name="Stover N.A."/>
            <person name="Gregory B.D."/>
            <person name="Nowacki M."/>
            <person name="Derisi J."/>
            <person name="Roy S.W."/>
            <person name="Marshall W.F."/>
            <person name="Sood P."/>
        </authorList>
    </citation>
    <scope>NUCLEOTIDE SEQUENCE [LARGE SCALE GENOMIC DNA]</scope>
    <source>
        <strain evidence="3">WM001</strain>
    </source>
</reference>
<proteinExistence type="predicted"/>
<keyword evidence="1" id="KW-0175">Coiled coil</keyword>
<keyword evidence="4" id="KW-1185">Reference proteome</keyword>
<comment type="caution">
    <text evidence="3">The sequence shown here is derived from an EMBL/GenBank/DDBJ whole genome shotgun (WGS) entry which is preliminary data.</text>
</comment>
<evidence type="ECO:0000313" key="4">
    <source>
        <dbReference type="Proteomes" id="UP000187209"/>
    </source>
</evidence>
<feature type="compositionally biased region" description="Low complexity" evidence="2">
    <location>
        <begin position="516"/>
        <end position="532"/>
    </location>
</feature>
<evidence type="ECO:0000313" key="3">
    <source>
        <dbReference type="EMBL" id="OMJ66946.1"/>
    </source>
</evidence>
<sequence length="782" mass="89329">MQAHSNFEAFNLETKIRAMVQDLIAPTIRRTMEVQSIAEKVQKNDDANTDRIQSLEYNVSRLISKLPMIDDLYKQVQQLNSEKNVADSMINLKNEGIMSQVNLNTQSVENLIVLNKANEETLINLKTTVIDYTESLTGLKDSLLQENAILSKKLEKTRNQAKELWDTLKEKMLKTKSKVKTFNDITIPKVQAEIEMFKRKIENEVSIMKNHIEMMISFEEFEKFGKSLKGEIEKTHQNFKILSENSEKVEEYLDHFLPLETWSMVSEGISSLDPKILTSFISLDSQKYDTLKLDVEFDYLDIEGLSKRALDAYEEGIKRSESISQMVAAAMKPQRKGFKKVTKNTKLMIRTDLINRGGDLRGGKKIEDVINEENETWEDREDKVLRGEGLKKKESSRRNSHLFVMKNKGNSRSDFEITGTEDEVWKMEQQSHYNDDDEQNYESFIDKRTEVENIRSPTSPFCGDSPKDPVREVSTLTVENLLAAPNLRQRRKAIIKIEDSSSLYFPVPSRPVSRAQNSILSKSQSSKSNFSQEIEKSSSVTSSPSIDANKLETDIENLKSTMSNLETLCNQISETTQQNSKNLTETLEKFSQDLTSNFSLMHGEIKGLIQKNKQSRTDVAKTLSNYYNDLKDKEKATERFSLQFYNISELVSSLVEFCKVLHTILTQEEEDRENLSLLGFSETNAKLIPKPYLSLKPECMSCSGSNTLVTSAFKMACINYNPSPVKYNLRSFSRKQIIQTLGTFLSESWRTASAKPPYDIIPPATMSNISEKNAIDIVEVNI</sequence>
<dbReference type="Proteomes" id="UP000187209">
    <property type="component" value="Unassembled WGS sequence"/>
</dbReference>